<dbReference type="SUPFAM" id="SSF50978">
    <property type="entry name" value="WD40 repeat-like"/>
    <property type="match status" value="1"/>
</dbReference>
<name>A0A9N9UKC3_9HYPO</name>
<comment type="caution">
    <text evidence="4">The sequence shown here is derived from an EMBL/GenBank/DDBJ whole genome shotgun (WGS) entry which is preliminary data.</text>
</comment>
<evidence type="ECO:0000313" key="4">
    <source>
        <dbReference type="EMBL" id="CAG9991320.1"/>
    </source>
</evidence>
<sequence length="402" mass="43942">MSVSEEAEVIASKASVILDLPPSCIQLSSNHPEYVIIGTYNLEKDQSQASEGQEAGSKEVQSRNGSLVVFRAEDDTLVHVQTEPSASALLDLRFHPSADFPGLLAVVSSTATLSVFRLDPESDLSSPLKHIATSRCDGVEEDVLFLQFQWHPVHPYVIGVTTSTGSVMLLQLNERWEIAKSTSLDIENSLEAWCIAFSPQPMPGTGGEDTATSVVYAGGDDSKLRYNSYSGIDTLAADTEYAPQTVSGKHDAGVTAILPLDLHEPNGGRLVLTGSYDDTLRLFAIHDLDKSYGTKRVKPLVEQNLGGGVWRLDLVEAKSLDGGAAKIVLLASCMYAGARLVEVRSTDGQEWSCKILARFEEHKSMIYGCTFRWDRQGGRRTLICLSTSFYDKLFCLWKVDVE</sequence>
<protein>
    <recommendedName>
        <fullName evidence="6">Diphthine methyltransferase</fullName>
    </recommendedName>
</protein>
<proteinExistence type="predicted"/>
<evidence type="ECO:0008006" key="6">
    <source>
        <dbReference type="Google" id="ProtNLM"/>
    </source>
</evidence>
<dbReference type="GO" id="GO:0061685">
    <property type="term" value="F:diphthine methylesterase activity"/>
    <property type="evidence" value="ECO:0007669"/>
    <property type="project" value="TreeGrafter"/>
</dbReference>
<reference evidence="5" key="1">
    <citation type="submission" date="2019-06" db="EMBL/GenBank/DDBJ databases">
        <authorList>
            <person name="Broberg M."/>
        </authorList>
    </citation>
    <scope>NUCLEOTIDE SEQUENCE [LARGE SCALE GENOMIC DNA]</scope>
</reference>
<keyword evidence="2" id="KW-0677">Repeat</keyword>
<evidence type="ECO:0000256" key="2">
    <source>
        <dbReference type="ARBA" id="ARBA00022737"/>
    </source>
</evidence>
<dbReference type="InterPro" id="IPR052415">
    <property type="entry name" value="Diphthine_MTase"/>
</dbReference>
<dbReference type="PANTHER" id="PTHR46042:SF1">
    <property type="entry name" value="DIPHTHINE METHYLTRANSFERASE"/>
    <property type="match status" value="1"/>
</dbReference>
<dbReference type="Proteomes" id="UP000754883">
    <property type="component" value="Unassembled WGS sequence"/>
</dbReference>
<evidence type="ECO:0000256" key="1">
    <source>
        <dbReference type="ARBA" id="ARBA00022574"/>
    </source>
</evidence>
<gene>
    <name evidence="4" type="ORF">CBYS24578_00006131</name>
</gene>
<evidence type="ECO:0000313" key="5">
    <source>
        <dbReference type="Proteomes" id="UP000754883"/>
    </source>
</evidence>
<evidence type="ECO:0000256" key="3">
    <source>
        <dbReference type="ARBA" id="ARBA00043952"/>
    </source>
</evidence>
<dbReference type="PANTHER" id="PTHR46042">
    <property type="entry name" value="DIPHTHINE METHYLTRANSFERASE"/>
    <property type="match status" value="1"/>
</dbReference>
<dbReference type="GO" id="GO:0005737">
    <property type="term" value="C:cytoplasm"/>
    <property type="evidence" value="ECO:0007669"/>
    <property type="project" value="TreeGrafter"/>
</dbReference>
<dbReference type="OrthoDB" id="1930760at2759"/>
<keyword evidence="1" id="KW-0853">WD repeat</keyword>
<keyword evidence="5" id="KW-1185">Reference proteome</keyword>
<dbReference type="GO" id="GO:0017183">
    <property type="term" value="P:protein histidyl modification to diphthamide"/>
    <property type="evidence" value="ECO:0007669"/>
    <property type="project" value="TreeGrafter"/>
</dbReference>
<dbReference type="Gene3D" id="2.130.10.10">
    <property type="entry name" value="YVTN repeat-like/Quinoprotein amine dehydrogenase"/>
    <property type="match status" value="1"/>
</dbReference>
<dbReference type="InterPro" id="IPR036322">
    <property type="entry name" value="WD40_repeat_dom_sf"/>
</dbReference>
<dbReference type="EMBL" id="CABFNO020001479">
    <property type="protein sequence ID" value="CAG9991320.1"/>
    <property type="molecule type" value="Genomic_DNA"/>
</dbReference>
<reference evidence="4 5" key="2">
    <citation type="submission" date="2021-10" db="EMBL/GenBank/DDBJ databases">
        <authorList>
            <person name="Piombo E."/>
        </authorList>
    </citation>
    <scope>NUCLEOTIDE SEQUENCE [LARGE SCALE GENOMIC DNA]</scope>
</reference>
<dbReference type="InterPro" id="IPR015943">
    <property type="entry name" value="WD40/YVTN_repeat-like_dom_sf"/>
</dbReference>
<accession>A0A9N9UKC3</accession>
<comment type="pathway">
    <text evidence="3">Protein modification.</text>
</comment>
<organism evidence="4 5">
    <name type="scientific">Clonostachys byssicola</name>
    <dbReference type="NCBI Taxonomy" id="160290"/>
    <lineage>
        <taxon>Eukaryota</taxon>
        <taxon>Fungi</taxon>
        <taxon>Dikarya</taxon>
        <taxon>Ascomycota</taxon>
        <taxon>Pezizomycotina</taxon>
        <taxon>Sordariomycetes</taxon>
        <taxon>Hypocreomycetidae</taxon>
        <taxon>Hypocreales</taxon>
        <taxon>Bionectriaceae</taxon>
        <taxon>Clonostachys</taxon>
    </lineage>
</organism>
<dbReference type="AlphaFoldDB" id="A0A9N9UKC3"/>